<feature type="transmembrane region" description="Helical" evidence="1">
    <location>
        <begin position="78"/>
        <end position="96"/>
    </location>
</feature>
<dbReference type="GeneID" id="65537203"/>
<reference evidence="3" key="1">
    <citation type="submission" date="2016-04" db="EMBL/GenBank/DDBJ databases">
        <title>Complete Genome Sequences of Twelve Strains of a Stable Defined Moderately Diverse Mouse Microbiota 2 (sDMDMm2).</title>
        <authorList>
            <person name="Uchimura Y."/>
            <person name="Wyss M."/>
            <person name="Brugiroux S."/>
            <person name="Limenitakis J.P."/>
            <person name="Stecher B."/>
            <person name="McCoy K.D."/>
            <person name="Macpherson A.J."/>
        </authorList>
    </citation>
    <scope>NUCLEOTIDE SEQUENCE [LARGE SCALE GENOMIC DNA]</scope>
    <source>
        <strain evidence="3">YL27</strain>
    </source>
</reference>
<dbReference type="AlphaFoldDB" id="A0A1B1SB31"/>
<evidence type="ECO:0000313" key="2">
    <source>
        <dbReference type="EMBL" id="ANU64015.1"/>
    </source>
</evidence>
<sequence length="129" mass="14440">MFELIRNWMMLCGATLIGYDMLKYVAYIGDSLEEEVLRSAGFLLICVIAGLGEVFSVGNGKPSVFDIRVFRVPYSMRAVIVESVAAVYMGYLAWMAVRFGEVPRIIGFAMLSVVLAVDAMVRRRRISDK</sequence>
<evidence type="ECO:0000313" key="3">
    <source>
        <dbReference type="Proteomes" id="UP000186351"/>
    </source>
</evidence>
<accession>A0A1Z2XHH9</accession>
<gene>
    <name evidence="2" type="ORF">A4V02_10015</name>
</gene>
<keyword evidence="3" id="KW-1185">Reference proteome</keyword>
<accession>A0A1B1SB31</accession>
<feature type="transmembrane region" description="Helical" evidence="1">
    <location>
        <begin position="7"/>
        <end position="27"/>
    </location>
</feature>
<dbReference type="KEGG" id="pary:A4V02_10015"/>
<keyword evidence="1" id="KW-0472">Membrane</keyword>
<keyword evidence="1" id="KW-0812">Transmembrane</keyword>
<organism evidence="2 3">
    <name type="scientific">Muribaculum intestinale</name>
    <dbReference type="NCBI Taxonomy" id="1796646"/>
    <lineage>
        <taxon>Bacteria</taxon>
        <taxon>Pseudomonadati</taxon>
        <taxon>Bacteroidota</taxon>
        <taxon>Bacteroidia</taxon>
        <taxon>Bacteroidales</taxon>
        <taxon>Muribaculaceae</taxon>
        <taxon>Muribaculum</taxon>
    </lineage>
</organism>
<dbReference type="EMBL" id="CP015402">
    <property type="protein sequence ID" value="ANU64015.1"/>
    <property type="molecule type" value="Genomic_DNA"/>
</dbReference>
<dbReference type="RefSeq" id="WP_068961307.1">
    <property type="nucleotide sequence ID" value="NZ_CAJTAP010000035.1"/>
</dbReference>
<feature type="transmembrane region" description="Helical" evidence="1">
    <location>
        <begin position="102"/>
        <end position="121"/>
    </location>
</feature>
<name>A0A1B1SB31_9BACT</name>
<proteinExistence type="predicted"/>
<evidence type="ECO:0000256" key="1">
    <source>
        <dbReference type="SAM" id="Phobius"/>
    </source>
</evidence>
<feature type="transmembrane region" description="Helical" evidence="1">
    <location>
        <begin position="39"/>
        <end position="57"/>
    </location>
</feature>
<keyword evidence="1" id="KW-1133">Transmembrane helix</keyword>
<protein>
    <submittedName>
        <fullName evidence="2">Uncharacterized protein</fullName>
    </submittedName>
</protein>
<dbReference type="Proteomes" id="UP000186351">
    <property type="component" value="Chromosome"/>
</dbReference>